<keyword evidence="3 7" id="KW-0812">Transmembrane</keyword>
<proteinExistence type="inferred from homology"/>
<gene>
    <name evidence="8" type="ORF">FSZ31_03965</name>
</gene>
<accession>A0A5C6ULZ1</accession>
<reference evidence="8 9" key="1">
    <citation type="submission" date="2019-08" db="EMBL/GenBank/DDBJ databases">
        <title>Sphingorhabdus soil sp. nov., isolated from arctic soil.</title>
        <authorList>
            <person name="Liu Y."/>
        </authorList>
    </citation>
    <scope>NUCLEOTIDE SEQUENCE [LARGE SCALE GENOMIC DNA]</scope>
    <source>
        <strain evidence="8 9">D-2Q-5-6</strain>
    </source>
</reference>
<dbReference type="PANTHER" id="PTHR21716:SF62">
    <property type="entry name" value="TRANSPORT PROTEIN YDBI-RELATED"/>
    <property type="match status" value="1"/>
</dbReference>
<keyword evidence="4 7" id="KW-1133">Transmembrane helix</keyword>
<protein>
    <submittedName>
        <fullName evidence="8">AI-2E family transporter</fullName>
    </submittedName>
</protein>
<evidence type="ECO:0000256" key="6">
    <source>
        <dbReference type="SAM" id="MobiDB-lite"/>
    </source>
</evidence>
<comment type="caution">
    <text evidence="8">The sequence shown here is derived from an EMBL/GenBank/DDBJ whole genome shotgun (WGS) entry which is preliminary data.</text>
</comment>
<evidence type="ECO:0000256" key="3">
    <source>
        <dbReference type="ARBA" id="ARBA00022692"/>
    </source>
</evidence>
<keyword evidence="9" id="KW-1185">Reference proteome</keyword>
<dbReference type="RefSeq" id="WP_147121726.1">
    <property type="nucleotide sequence ID" value="NZ_VOPY01000001.1"/>
</dbReference>
<organism evidence="8 9">
    <name type="scientific">Flavisphingopyxis soli</name>
    <dbReference type="NCBI Taxonomy" id="2601267"/>
    <lineage>
        <taxon>Bacteria</taxon>
        <taxon>Pseudomonadati</taxon>
        <taxon>Pseudomonadota</taxon>
        <taxon>Alphaproteobacteria</taxon>
        <taxon>Sphingomonadales</taxon>
        <taxon>Sphingopyxidaceae</taxon>
        <taxon>Flavisphingopyxis</taxon>
    </lineage>
</organism>
<sequence>MAESGTDNRREQPGPTEMRDPVVRREFQKAMVWIGLLVLVAMVWFLAQPILLILAAIVLAAMLDGGARLLGRVLPIGRGWRLAIVILAAVGFLAWISILAGAQLAAQAGELQATIVKQVDTLGQWAAARGITDGIDIAQIKQQMMGSIGKVTTFLGNFVGAVTSAVMAFVLAIFIAIDPRLYERGVAWMLPMSERDHFYGTMDNLGFTLRRLMAGRLIGMAVEGVGTWLLLWAGGVPMAALLGVLTGLLAFIPNIGAIVSGLLIVLVGFSAGTDTGLYAIGVYLAVQMVDGYLIVPMVAKRAVDLAPALVLGAQILFGTLFGILGLMLADPIVVMIKVALERESARGSKSDRSAKRAASGERKLAADRIAKRAN</sequence>
<feature type="transmembrane region" description="Helical" evidence="7">
    <location>
        <begin position="217"/>
        <end position="242"/>
    </location>
</feature>
<keyword evidence="5 7" id="KW-0472">Membrane</keyword>
<evidence type="ECO:0000256" key="1">
    <source>
        <dbReference type="ARBA" id="ARBA00004141"/>
    </source>
</evidence>
<dbReference type="AlphaFoldDB" id="A0A5C6ULZ1"/>
<dbReference type="EMBL" id="VOPY01000001">
    <property type="protein sequence ID" value="TXC73889.1"/>
    <property type="molecule type" value="Genomic_DNA"/>
</dbReference>
<feature type="transmembrane region" description="Helical" evidence="7">
    <location>
        <begin position="30"/>
        <end position="47"/>
    </location>
</feature>
<feature type="transmembrane region" description="Helical" evidence="7">
    <location>
        <begin position="154"/>
        <end position="177"/>
    </location>
</feature>
<evidence type="ECO:0000313" key="8">
    <source>
        <dbReference type="EMBL" id="TXC73889.1"/>
    </source>
</evidence>
<evidence type="ECO:0000256" key="5">
    <source>
        <dbReference type="ARBA" id="ARBA00023136"/>
    </source>
</evidence>
<dbReference type="OrthoDB" id="5761230at2"/>
<dbReference type="GO" id="GO:0055085">
    <property type="term" value="P:transmembrane transport"/>
    <property type="evidence" value="ECO:0007669"/>
    <property type="project" value="TreeGrafter"/>
</dbReference>
<evidence type="ECO:0000256" key="7">
    <source>
        <dbReference type="SAM" id="Phobius"/>
    </source>
</evidence>
<feature type="transmembrane region" description="Helical" evidence="7">
    <location>
        <begin position="82"/>
        <end position="102"/>
    </location>
</feature>
<dbReference type="PANTHER" id="PTHR21716">
    <property type="entry name" value="TRANSMEMBRANE PROTEIN"/>
    <property type="match status" value="1"/>
</dbReference>
<evidence type="ECO:0000256" key="4">
    <source>
        <dbReference type="ARBA" id="ARBA00022989"/>
    </source>
</evidence>
<comment type="subcellular location">
    <subcellularLocation>
        <location evidence="1">Membrane</location>
        <topology evidence="1">Multi-pass membrane protein</topology>
    </subcellularLocation>
</comment>
<evidence type="ECO:0000256" key="2">
    <source>
        <dbReference type="ARBA" id="ARBA00009773"/>
    </source>
</evidence>
<dbReference type="InterPro" id="IPR002549">
    <property type="entry name" value="AI-2E-like"/>
</dbReference>
<name>A0A5C6ULZ1_9SPHN</name>
<feature type="transmembrane region" description="Helical" evidence="7">
    <location>
        <begin position="315"/>
        <end position="340"/>
    </location>
</feature>
<dbReference type="Proteomes" id="UP000321129">
    <property type="component" value="Unassembled WGS sequence"/>
</dbReference>
<dbReference type="Pfam" id="PF01594">
    <property type="entry name" value="AI-2E_transport"/>
    <property type="match status" value="1"/>
</dbReference>
<comment type="similarity">
    <text evidence="2">Belongs to the autoinducer-2 exporter (AI-2E) (TC 2.A.86) family.</text>
</comment>
<dbReference type="GO" id="GO:0016020">
    <property type="term" value="C:membrane"/>
    <property type="evidence" value="ECO:0007669"/>
    <property type="project" value="UniProtKB-SubCell"/>
</dbReference>
<feature type="region of interest" description="Disordered" evidence="6">
    <location>
        <begin position="347"/>
        <end position="374"/>
    </location>
</feature>
<evidence type="ECO:0000313" key="9">
    <source>
        <dbReference type="Proteomes" id="UP000321129"/>
    </source>
</evidence>